<comment type="caution">
    <text evidence="5">The sequence shown here is derived from an EMBL/GenBank/DDBJ whole genome shotgun (WGS) entry which is preliminary data.</text>
</comment>
<dbReference type="SUPFAM" id="SSF56176">
    <property type="entry name" value="FAD-binding/transporter-associated domain-like"/>
    <property type="match status" value="1"/>
</dbReference>
<keyword evidence="1" id="KW-0285">Flavoprotein</keyword>
<dbReference type="PROSITE" id="PS51387">
    <property type="entry name" value="FAD_PCMH"/>
    <property type="match status" value="1"/>
</dbReference>
<name>A0ABV1EL65_9FIRM</name>
<dbReference type="RefSeq" id="WP_349139038.1">
    <property type="nucleotide sequence ID" value="NZ_JBBMFT010000001.1"/>
</dbReference>
<dbReference type="PANTHER" id="PTHR42659:SF2">
    <property type="entry name" value="XANTHINE DEHYDROGENASE SUBUNIT C-RELATED"/>
    <property type="match status" value="1"/>
</dbReference>
<dbReference type="SMART" id="SM01092">
    <property type="entry name" value="CO_deh_flav_C"/>
    <property type="match status" value="1"/>
</dbReference>
<accession>A0ABV1EL65</accession>
<dbReference type="Gene3D" id="3.30.465.10">
    <property type="match status" value="1"/>
</dbReference>
<dbReference type="InterPro" id="IPR005107">
    <property type="entry name" value="CO_DH_flav_C"/>
</dbReference>
<evidence type="ECO:0000259" key="4">
    <source>
        <dbReference type="PROSITE" id="PS51387"/>
    </source>
</evidence>
<sequence length="277" mass="30340">MKAFEYFAPATLEEAFDLLDRFGTDAKLFNGGTDVVIQLRDHLIAPKAVIDIKRIPGLKELTYDPAQGLTIGACMTMNEIGEDQQVREHYPTLAKAALSVGSKQVRNRATCIGNIVNASPLADTSTPLLAHDAVVIARSREGERRIPLSEFFVFVRKTSLRPGEIVTAIQVPVVPGAHGEFTKISRRREVDLSTICATVLKADDGWRLAYGSVAPTPIRLRKTEEFLNGAVLSEETIETAVELARSEVSPIDDVRATKAYRLEVVGVVLARSLRALM</sequence>
<dbReference type="InterPro" id="IPR016166">
    <property type="entry name" value="FAD-bd_PCMH"/>
</dbReference>
<dbReference type="InterPro" id="IPR036318">
    <property type="entry name" value="FAD-bd_PCMH-like_sf"/>
</dbReference>
<evidence type="ECO:0000313" key="6">
    <source>
        <dbReference type="Proteomes" id="UP001440599"/>
    </source>
</evidence>
<dbReference type="EMBL" id="JBBMFT010000001">
    <property type="protein sequence ID" value="MEQ2455336.1"/>
    <property type="molecule type" value="Genomic_DNA"/>
</dbReference>
<dbReference type="Pfam" id="PF00941">
    <property type="entry name" value="FAD_binding_5"/>
    <property type="match status" value="1"/>
</dbReference>
<dbReference type="Gene3D" id="3.30.43.10">
    <property type="entry name" value="Uridine Diphospho-n-acetylenolpyruvylglucosamine Reductase, domain 2"/>
    <property type="match status" value="1"/>
</dbReference>
<keyword evidence="6" id="KW-1185">Reference proteome</keyword>
<evidence type="ECO:0000256" key="2">
    <source>
        <dbReference type="ARBA" id="ARBA00022827"/>
    </source>
</evidence>
<protein>
    <submittedName>
        <fullName evidence="5">Xanthine dehydrogenase family protein subunit M</fullName>
    </submittedName>
</protein>
<dbReference type="PANTHER" id="PTHR42659">
    <property type="entry name" value="XANTHINE DEHYDROGENASE SUBUNIT C-RELATED"/>
    <property type="match status" value="1"/>
</dbReference>
<proteinExistence type="predicted"/>
<dbReference type="InterPro" id="IPR051312">
    <property type="entry name" value="Diverse_Substr_Oxidored"/>
</dbReference>
<reference evidence="5 6" key="1">
    <citation type="submission" date="2024-03" db="EMBL/GenBank/DDBJ databases">
        <title>Human intestinal bacterial collection.</title>
        <authorList>
            <person name="Pauvert C."/>
            <person name="Hitch T.C.A."/>
            <person name="Clavel T."/>
        </authorList>
    </citation>
    <scope>NUCLEOTIDE SEQUENCE [LARGE SCALE GENOMIC DNA]</scope>
    <source>
        <strain evidence="5 6">CLA-AP-H34</strain>
    </source>
</reference>
<evidence type="ECO:0000256" key="1">
    <source>
        <dbReference type="ARBA" id="ARBA00022630"/>
    </source>
</evidence>
<dbReference type="InterPro" id="IPR016169">
    <property type="entry name" value="FAD-bd_PCMH_sub2"/>
</dbReference>
<dbReference type="Gene3D" id="3.30.390.50">
    <property type="entry name" value="CO dehydrogenase flavoprotein, C-terminal domain"/>
    <property type="match status" value="1"/>
</dbReference>
<evidence type="ECO:0000313" key="5">
    <source>
        <dbReference type="EMBL" id="MEQ2455336.1"/>
    </source>
</evidence>
<organism evidence="5 6">
    <name type="scientific">Flavonifractor hominis</name>
    <dbReference type="NCBI Taxonomy" id="3133178"/>
    <lineage>
        <taxon>Bacteria</taxon>
        <taxon>Bacillati</taxon>
        <taxon>Bacillota</taxon>
        <taxon>Clostridia</taxon>
        <taxon>Eubacteriales</taxon>
        <taxon>Oscillospiraceae</taxon>
        <taxon>Flavonifractor</taxon>
    </lineage>
</organism>
<dbReference type="Pfam" id="PF03450">
    <property type="entry name" value="CO_deh_flav_C"/>
    <property type="match status" value="1"/>
</dbReference>
<dbReference type="InterPro" id="IPR016167">
    <property type="entry name" value="FAD-bd_PCMH_sub1"/>
</dbReference>
<dbReference type="SUPFAM" id="SSF55447">
    <property type="entry name" value="CO dehydrogenase flavoprotein C-terminal domain-like"/>
    <property type="match status" value="1"/>
</dbReference>
<gene>
    <name evidence="5" type="ORF">WMO45_02280</name>
</gene>
<keyword evidence="3" id="KW-0560">Oxidoreductase</keyword>
<dbReference type="Proteomes" id="UP001440599">
    <property type="component" value="Unassembled WGS sequence"/>
</dbReference>
<keyword evidence="2" id="KW-0274">FAD</keyword>
<evidence type="ECO:0000256" key="3">
    <source>
        <dbReference type="ARBA" id="ARBA00023002"/>
    </source>
</evidence>
<dbReference type="InterPro" id="IPR036683">
    <property type="entry name" value="CO_DH_flav_C_dom_sf"/>
</dbReference>
<dbReference type="InterPro" id="IPR002346">
    <property type="entry name" value="Mopterin_DH_FAD-bd"/>
</dbReference>
<feature type="domain" description="FAD-binding PCMH-type" evidence="4">
    <location>
        <begin position="1"/>
        <end position="176"/>
    </location>
</feature>